<reference evidence="2 3" key="1">
    <citation type="submission" date="2019-01" db="EMBL/GenBank/DDBJ databases">
        <title>Spirosoma flava sp. nov., a propanil-degrading bacterium isolated from herbicide-contaminated soil.</title>
        <authorList>
            <person name="Zhang L."/>
            <person name="Jiang J.-D."/>
        </authorList>
    </citation>
    <scope>NUCLEOTIDE SEQUENCE [LARGE SCALE GENOMIC DNA]</scope>
    <source>
        <strain evidence="2 3">TY50</strain>
    </source>
</reference>
<keyword evidence="1" id="KW-0732">Signal</keyword>
<dbReference type="PROSITE" id="PS51257">
    <property type="entry name" value="PROKAR_LIPOPROTEIN"/>
    <property type="match status" value="1"/>
</dbReference>
<sequence length="301" mass="33658">MKKLYPFWVGSCALLLTSCLNIKSVNTFSTATQAGLQPSPALPVTFERIYRYRTLTDSLSRHPFNRIPVIGLDFDSEVGRDSLASYRRADSLMLAGTTLLVNYFKGIAALSATGSSFKPVQLKSASFDAFMQGSVVKLTPEETVAFNRVLSVVGTLATSGYRQRTLKALLNQSYPDVRQVLGVLIFAHERLADVVAISREQQYNTYKNGLIRDPALSYTQKRELAQQWLRTSQETELNRQAVQTHVKTLSTIRAGYDQLYASRNHLTRKDLVSSLGGYVATLQQLHTDLEQLRPVYGRLVP</sequence>
<feature type="signal peptide" evidence="1">
    <location>
        <begin position="1"/>
        <end position="22"/>
    </location>
</feature>
<feature type="chain" id="PRO_5020343970" evidence="1">
    <location>
        <begin position="23"/>
        <end position="301"/>
    </location>
</feature>
<evidence type="ECO:0000313" key="3">
    <source>
        <dbReference type="Proteomes" id="UP000290407"/>
    </source>
</evidence>
<proteinExistence type="predicted"/>
<dbReference type="Proteomes" id="UP000290407">
    <property type="component" value="Unassembled WGS sequence"/>
</dbReference>
<accession>A0A4V1RWA0</accession>
<name>A0A4V1RWA0_9BACT</name>
<organism evidence="2 3">
    <name type="scientific">Spirosoma sordidisoli</name>
    <dbReference type="NCBI Taxonomy" id="2502893"/>
    <lineage>
        <taxon>Bacteria</taxon>
        <taxon>Pseudomonadati</taxon>
        <taxon>Bacteroidota</taxon>
        <taxon>Cytophagia</taxon>
        <taxon>Cytophagales</taxon>
        <taxon>Cytophagaceae</taxon>
        <taxon>Spirosoma</taxon>
    </lineage>
</organism>
<protein>
    <submittedName>
        <fullName evidence="2">Uncharacterized protein</fullName>
    </submittedName>
</protein>
<dbReference type="EMBL" id="SBLB01000003">
    <property type="protein sequence ID" value="RYC69538.1"/>
    <property type="molecule type" value="Genomic_DNA"/>
</dbReference>
<gene>
    <name evidence="2" type="ORF">EQG79_13105</name>
</gene>
<comment type="caution">
    <text evidence="2">The sequence shown here is derived from an EMBL/GenBank/DDBJ whole genome shotgun (WGS) entry which is preliminary data.</text>
</comment>
<dbReference type="AlphaFoldDB" id="A0A4V1RWA0"/>
<evidence type="ECO:0000256" key="1">
    <source>
        <dbReference type="SAM" id="SignalP"/>
    </source>
</evidence>
<evidence type="ECO:0000313" key="2">
    <source>
        <dbReference type="EMBL" id="RYC69538.1"/>
    </source>
</evidence>
<keyword evidence="3" id="KW-1185">Reference proteome</keyword>
<dbReference type="RefSeq" id="WP_129601737.1">
    <property type="nucleotide sequence ID" value="NZ_SBLB01000003.1"/>
</dbReference>